<dbReference type="PIRSF" id="PIRSF036389">
    <property type="entry name" value="IOR_B"/>
    <property type="match status" value="1"/>
</dbReference>
<evidence type="ECO:0000259" key="1">
    <source>
        <dbReference type="SMART" id="SM01008"/>
    </source>
</evidence>
<dbReference type="EMBL" id="CABFVA020000113">
    <property type="protein sequence ID" value="VVM07818.1"/>
    <property type="molecule type" value="Genomic_DNA"/>
</dbReference>
<reference evidence="2 3" key="1">
    <citation type="submission" date="2019-09" db="EMBL/GenBank/DDBJ databases">
        <authorList>
            <person name="Cremers G."/>
        </authorList>
    </citation>
    <scope>NUCLEOTIDE SEQUENCE [LARGE SCALE GENOMIC DNA]</scope>
    <source>
        <strain evidence="2">4A</strain>
    </source>
</reference>
<dbReference type="Pfam" id="PF20256">
    <property type="entry name" value="MoCoBD_2"/>
    <property type="match status" value="2"/>
</dbReference>
<evidence type="ECO:0000313" key="2">
    <source>
        <dbReference type="EMBL" id="VVM07818.1"/>
    </source>
</evidence>
<dbReference type="InterPro" id="IPR052516">
    <property type="entry name" value="N-heterocyclic_Hydroxylase"/>
</dbReference>
<dbReference type="Gene3D" id="3.90.1170.50">
    <property type="entry name" value="Aldehyde oxidase/xanthine dehydrogenase, a/b hammerhead"/>
    <property type="match status" value="1"/>
</dbReference>
<gene>
    <name evidence="2" type="primary">yagR</name>
    <name evidence="2" type="ORF">MAMT_01946</name>
</gene>
<feature type="domain" description="Aldehyde oxidase/xanthine dehydrogenase a/b hammerhead" evidence="1">
    <location>
        <begin position="199"/>
        <end position="277"/>
    </location>
</feature>
<dbReference type="Pfam" id="PF02738">
    <property type="entry name" value="MoCoBD_1"/>
    <property type="match status" value="1"/>
</dbReference>
<keyword evidence="3" id="KW-1185">Reference proteome</keyword>
<accession>A0A5E6MFP1</accession>
<dbReference type="InterPro" id="IPR008274">
    <property type="entry name" value="AldOxase/xan_DH_MoCoBD1"/>
</dbReference>
<name>A0A5E6MFP1_9BACT</name>
<dbReference type="InterPro" id="IPR012368">
    <property type="entry name" value="OxRdtase_Mopterin-bd_su_IorB"/>
</dbReference>
<dbReference type="Proteomes" id="UP000334923">
    <property type="component" value="Unassembled WGS sequence"/>
</dbReference>
<proteinExistence type="predicted"/>
<dbReference type="InterPro" id="IPR000674">
    <property type="entry name" value="Ald_Oxase/Xan_DH_a/b"/>
</dbReference>
<keyword evidence="2" id="KW-0560">Oxidoreductase</keyword>
<dbReference type="AlphaFoldDB" id="A0A5E6MFP1"/>
<sequence>MNRREFLKGCGLTVAVGLTPLGAIALRAADRRRDFEPNLWLTITPEDRVLCWVNKSEMGQGVYTSFPMILADELGAALSQVEVRPAPALPGYGDPESGGIMLTGGSTSIRHMYGFLRTAGAGAREMMIAAAAKLWKEPASELRCREGRIQGKDHAASFGEIVRYARKERPPARPTLKDPKEFVYIGTPVERLDIPEKVAGKAKFGIDVSLSGLVYAFFVRPPRFGAKPKAVDERAAKAIPGVIAVQNLSQGVAVFAETIAAAFRGREALRVDWEGGDDRLSSASAETALVDALQTEGMVAREEGRPREIWRSGSRKLERTYTLPFLAHGTLEPMNATAWVRNGRCDVWTGTQFQTGSVKAAAQISGLPESSVQIHTQYLGGGFGRRSALDFVLDAVEASKAANRPVKVIYSREEDFAAGRYRPANATRVQAVLDEHGMPAAWIHRIAVPSLYASAFPARMKNGIDPAAVEGLVNLPYAVPNLRVEWIRKEFTVPVWFWRSVGSSHNAFTVETFVDELAGLAGKDPVDYRLSLLSDPDAKRVVEAAAEKAGWGRTKTGRQMGFAYHRCFGSHVAECIEISVDPKRLVLHRVVCAVDCGPVVNPNTVKAQMESGILMGLSAALKERVLIEEGRVVSNNFDKYPILRMGEIPKEIDVFLIQGQKELGGVGEPGTPPAAPALANALFAATGRRAESLPLAL</sequence>
<dbReference type="PANTHER" id="PTHR47495">
    <property type="entry name" value="ALDEHYDE DEHYDROGENASE"/>
    <property type="match status" value="1"/>
</dbReference>
<dbReference type="InterPro" id="IPR037165">
    <property type="entry name" value="AldOxase/xan_DH_Mopterin-bd_sf"/>
</dbReference>
<dbReference type="GO" id="GO:0004854">
    <property type="term" value="F:xanthine dehydrogenase activity"/>
    <property type="evidence" value="ECO:0007669"/>
    <property type="project" value="UniProtKB-EC"/>
</dbReference>
<evidence type="ECO:0000313" key="3">
    <source>
        <dbReference type="Proteomes" id="UP000334923"/>
    </source>
</evidence>
<organism evidence="2 3">
    <name type="scientific">Methylacidimicrobium tartarophylax</name>
    <dbReference type="NCBI Taxonomy" id="1041768"/>
    <lineage>
        <taxon>Bacteria</taxon>
        <taxon>Pseudomonadati</taxon>
        <taxon>Verrucomicrobiota</taxon>
        <taxon>Methylacidimicrobium</taxon>
    </lineage>
</organism>
<dbReference type="RefSeq" id="WP_178087059.1">
    <property type="nucleotide sequence ID" value="NZ_CABFVA020000113.1"/>
</dbReference>
<dbReference type="SUPFAM" id="SSF56003">
    <property type="entry name" value="Molybdenum cofactor-binding domain"/>
    <property type="match status" value="2"/>
</dbReference>
<dbReference type="SMART" id="SM01008">
    <property type="entry name" value="Ald_Xan_dh_C"/>
    <property type="match status" value="1"/>
</dbReference>
<dbReference type="EC" id="1.17.1.4" evidence="2"/>
<dbReference type="Gene3D" id="3.30.365.10">
    <property type="entry name" value="Aldehyde oxidase/xanthine dehydrogenase, molybdopterin binding domain"/>
    <property type="match status" value="4"/>
</dbReference>
<dbReference type="InterPro" id="IPR046867">
    <property type="entry name" value="AldOxase/xan_DH_MoCoBD2"/>
</dbReference>
<dbReference type="PANTHER" id="PTHR47495:SF2">
    <property type="entry name" value="ALDEHYDE DEHYDROGENASE"/>
    <property type="match status" value="1"/>
</dbReference>
<protein>
    <submittedName>
        <fullName evidence="2">Xanthine dehydrogenase YagR molybdenum-binding subunit</fullName>
        <ecNumber evidence="2">1.17.1.4</ecNumber>
    </submittedName>
</protein>